<dbReference type="InterPro" id="IPR000415">
    <property type="entry name" value="Nitroreductase-like"/>
</dbReference>
<feature type="compositionally biased region" description="Low complexity" evidence="1">
    <location>
        <begin position="312"/>
        <end position="328"/>
    </location>
</feature>
<sequence length="667" mass="68855">MADSKLIAAADMRRAVSQDPQFTAPVRPSLCRGMVVVPFSDGVLIEGGPSRQVLRGAATRELVPTLLPLLDGTRNVEETAAEAGVPVPHVEQVVALLYTCGLLEDGEVSGAKTPAGNGQLTDGQSAEGPTDRESAVDGPTVNGPTVNGQTASGPAPGGESASSVFWSRSLDSTRVNRSAAQVEERLATARVSVIADGDLGKRLQAGLVATGFAHVTREEGPVPSSGADLVVVVGEDGRDDGLTAAEWCAVNGVPLLPGWLHGTTLDLGPYIDPEFTVTYAEVLHQRAAAGPGSGVGPETGDGLGAGNGPETGNEPEPGARPEPGAGQETATGTDVPGANAPAADVRGAEAPETHRTMAVALITDQVAATVGRIGSSVVLRGMVRTELDAWEQEIFVMAPVPDVTDEASAKTAGDVPLALAFESSVGFPPRKLLNPRDHQVHYKPGNIALQRESKRWPSARTLDLPRTDVLPSAPLETERPPFTDRLGLAELASVLLVTAGRKEEAAGANHVPRWAPTGGNLGSVTLHVVVSDVAGVPAGTWGYDSAAHRLARLPDTVPPAPYGPAPGAETGSGQGAESGAGPEVPAATLVLTGSLARVASKYATFAWRIVHLDAGAALAQASMTARALGLSARPLSRWDDQRLARTFDLDLDTEPVTGVLELRPSRR</sequence>
<feature type="region of interest" description="Disordered" evidence="1">
    <location>
        <begin position="289"/>
        <end position="350"/>
    </location>
</feature>
<dbReference type="EMBL" id="JANCPR020000010">
    <property type="protein sequence ID" value="MDJ1132792.1"/>
    <property type="molecule type" value="Genomic_DNA"/>
</dbReference>
<evidence type="ECO:0000259" key="2">
    <source>
        <dbReference type="Pfam" id="PF00881"/>
    </source>
</evidence>
<feature type="domain" description="Nitroreductase" evidence="2">
    <location>
        <begin position="504"/>
        <end position="655"/>
    </location>
</feature>
<protein>
    <submittedName>
        <fullName evidence="3">Nitroreductase family protein</fullName>
    </submittedName>
</protein>
<dbReference type="Proteomes" id="UP001214441">
    <property type="component" value="Unassembled WGS sequence"/>
</dbReference>
<dbReference type="SUPFAM" id="SSF55469">
    <property type="entry name" value="FMN-dependent nitroreductase-like"/>
    <property type="match status" value="1"/>
</dbReference>
<keyword evidence="4" id="KW-1185">Reference proteome</keyword>
<dbReference type="RefSeq" id="WP_274040146.1">
    <property type="nucleotide sequence ID" value="NZ_JANCPR020000010.1"/>
</dbReference>
<comment type="caution">
    <text evidence="3">The sequence shown here is derived from an EMBL/GenBank/DDBJ whole genome shotgun (WGS) entry which is preliminary data.</text>
</comment>
<dbReference type="InterPro" id="IPR029479">
    <property type="entry name" value="Nitroreductase"/>
</dbReference>
<reference evidence="3 4" key="1">
    <citation type="submission" date="2023-05" db="EMBL/GenBank/DDBJ databases">
        <title>Streptantibioticus silvisoli sp. nov., acidotolerant actinomycetes 1 from pine litter.</title>
        <authorList>
            <person name="Swiecimska M."/>
            <person name="Golinska P."/>
            <person name="Sangal V."/>
            <person name="Wachnowicz B."/>
            <person name="Goodfellow M."/>
        </authorList>
    </citation>
    <scope>NUCLEOTIDE SEQUENCE [LARGE SCALE GENOMIC DNA]</scope>
    <source>
        <strain evidence="3 4">DSM 42109</strain>
    </source>
</reference>
<dbReference type="Gene3D" id="3.40.50.720">
    <property type="entry name" value="NAD(P)-binding Rossmann-like Domain"/>
    <property type="match status" value="1"/>
</dbReference>
<dbReference type="Gene3D" id="3.40.109.10">
    <property type="entry name" value="NADH Oxidase"/>
    <property type="match status" value="1"/>
</dbReference>
<evidence type="ECO:0000256" key="1">
    <source>
        <dbReference type="SAM" id="MobiDB-lite"/>
    </source>
</evidence>
<gene>
    <name evidence="3" type="ORF">NMN56_012665</name>
</gene>
<dbReference type="PANTHER" id="PTHR43745">
    <property type="entry name" value="NITROREDUCTASE MJ1384-RELATED"/>
    <property type="match status" value="1"/>
</dbReference>
<feature type="compositionally biased region" description="Gly residues" evidence="1">
    <location>
        <begin position="291"/>
        <end position="309"/>
    </location>
</feature>
<evidence type="ECO:0000313" key="3">
    <source>
        <dbReference type="EMBL" id="MDJ1132792.1"/>
    </source>
</evidence>
<evidence type="ECO:0000313" key="4">
    <source>
        <dbReference type="Proteomes" id="UP001214441"/>
    </source>
</evidence>
<dbReference type="Pfam" id="PF00881">
    <property type="entry name" value="Nitroreductase"/>
    <property type="match status" value="1"/>
</dbReference>
<name>A0ABT6ZVD8_9ACTN</name>
<feature type="compositionally biased region" description="Low complexity" evidence="1">
    <location>
        <begin position="151"/>
        <end position="163"/>
    </location>
</feature>
<proteinExistence type="predicted"/>
<dbReference type="InterPro" id="IPR052544">
    <property type="entry name" value="Bacteriocin_Proc_Enz"/>
</dbReference>
<organism evidence="3 4">
    <name type="scientific">Streptomyces iconiensis</name>
    <dbReference type="NCBI Taxonomy" id="1384038"/>
    <lineage>
        <taxon>Bacteria</taxon>
        <taxon>Bacillati</taxon>
        <taxon>Actinomycetota</taxon>
        <taxon>Actinomycetes</taxon>
        <taxon>Kitasatosporales</taxon>
        <taxon>Streptomycetaceae</taxon>
        <taxon>Streptomyces</taxon>
    </lineage>
</organism>
<dbReference type="PANTHER" id="PTHR43745:SF2">
    <property type="entry name" value="NITROREDUCTASE MJ1384-RELATED"/>
    <property type="match status" value="1"/>
</dbReference>
<accession>A0ABT6ZVD8</accession>
<feature type="region of interest" description="Disordered" evidence="1">
    <location>
        <begin position="556"/>
        <end position="581"/>
    </location>
</feature>
<feature type="region of interest" description="Disordered" evidence="1">
    <location>
        <begin position="109"/>
        <end position="163"/>
    </location>
</feature>